<comment type="caution">
    <text evidence="1">The sequence shown here is derived from an EMBL/GenBank/DDBJ whole genome shotgun (WGS) entry which is preliminary data.</text>
</comment>
<organism evidence="1 2">
    <name type="scientific">Racocetra persica</name>
    <dbReference type="NCBI Taxonomy" id="160502"/>
    <lineage>
        <taxon>Eukaryota</taxon>
        <taxon>Fungi</taxon>
        <taxon>Fungi incertae sedis</taxon>
        <taxon>Mucoromycota</taxon>
        <taxon>Glomeromycotina</taxon>
        <taxon>Glomeromycetes</taxon>
        <taxon>Diversisporales</taxon>
        <taxon>Gigasporaceae</taxon>
        <taxon>Racocetra</taxon>
    </lineage>
</organism>
<dbReference type="Proteomes" id="UP000789920">
    <property type="component" value="Unassembled WGS sequence"/>
</dbReference>
<sequence>NRSKKYHSDNLNKLLKYYKKEIFDSKYQQLVKKYPALEDLLEAIEEYGIED</sequence>
<keyword evidence="2" id="KW-1185">Reference proteome</keyword>
<feature type="non-terminal residue" evidence="1">
    <location>
        <position position="1"/>
    </location>
</feature>
<dbReference type="EMBL" id="CAJVQC010096017">
    <property type="protein sequence ID" value="CAG8828753.1"/>
    <property type="molecule type" value="Genomic_DNA"/>
</dbReference>
<reference evidence="1" key="1">
    <citation type="submission" date="2021-06" db="EMBL/GenBank/DDBJ databases">
        <authorList>
            <person name="Kallberg Y."/>
            <person name="Tangrot J."/>
            <person name="Rosling A."/>
        </authorList>
    </citation>
    <scope>NUCLEOTIDE SEQUENCE</scope>
    <source>
        <strain evidence="1">MA461A</strain>
    </source>
</reference>
<gene>
    <name evidence="1" type="ORF">RPERSI_LOCUS27324</name>
</gene>
<proteinExistence type="predicted"/>
<evidence type="ECO:0000313" key="2">
    <source>
        <dbReference type="Proteomes" id="UP000789920"/>
    </source>
</evidence>
<protein>
    <submittedName>
        <fullName evidence="1">14452_t:CDS:1</fullName>
    </submittedName>
</protein>
<name>A0ACA9S9M0_9GLOM</name>
<accession>A0ACA9S9M0</accession>
<evidence type="ECO:0000313" key="1">
    <source>
        <dbReference type="EMBL" id="CAG8828753.1"/>
    </source>
</evidence>